<name>A0A7Y2RHU3_9GAMM</name>
<proteinExistence type="predicted"/>
<sequence>MSTHPNIKKLAELVYQANFNALEERYSENSQDYLDSLDRNPMTQLSRDDYKLALAKANELDVFQFISMIDYMKYQCSSYPGFEQSICCKFFDSLVYNAIRGHQSYTDFEWGISKP</sequence>
<organism evidence="1 2">
    <name type="scientific">Acinetobacter terrae</name>
    <dbReference type="NCBI Taxonomy" id="2731247"/>
    <lineage>
        <taxon>Bacteria</taxon>
        <taxon>Pseudomonadati</taxon>
        <taxon>Pseudomonadota</taxon>
        <taxon>Gammaproteobacteria</taxon>
        <taxon>Moraxellales</taxon>
        <taxon>Moraxellaceae</taxon>
        <taxon>Acinetobacter</taxon>
        <taxon>Acinetobacter Taxon 24</taxon>
    </lineage>
</organism>
<comment type="caution">
    <text evidence="1">The sequence shown here is derived from an EMBL/GenBank/DDBJ whole genome shotgun (WGS) entry which is preliminary data.</text>
</comment>
<dbReference type="AlphaFoldDB" id="A0A7Y2RHU3"/>
<dbReference type="Proteomes" id="UP000569202">
    <property type="component" value="Unassembled WGS sequence"/>
</dbReference>
<evidence type="ECO:0000313" key="1">
    <source>
        <dbReference type="EMBL" id="NNH79035.1"/>
    </source>
</evidence>
<dbReference type="EMBL" id="JABERL010000062">
    <property type="protein sequence ID" value="NNH79035.1"/>
    <property type="molecule type" value="Genomic_DNA"/>
</dbReference>
<protein>
    <submittedName>
        <fullName evidence="1">Uncharacterized protein</fullName>
    </submittedName>
</protein>
<accession>A0A7Y2RHU3</accession>
<evidence type="ECO:0000313" key="2">
    <source>
        <dbReference type="Proteomes" id="UP000569202"/>
    </source>
</evidence>
<dbReference type="RefSeq" id="WP_171541166.1">
    <property type="nucleotide sequence ID" value="NZ_JABERL010000062.1"/>
</dbReference>
<gene>
    <name evidence="1" type="ORF">HLH17_15540</name>
</gene>
<reference evidence="1 2" key="1">
    <citation type="submission" date="2020-04" db="EMBL/GenBank/DDBJ databases">
        <title>Acinetobacter Taxon 24.</title>
        <authorList>
            <person name="Nemec A."/>
            <person name="Radolfova-Krizova L."/>
            <person name="Higgins P.G."/>
            <person name="Spanelova P."/>
        </authorList>
    </citation>
    <scope>NUCLEOTIDE SEQUENCE [LARGE SCALE GENOMIC DNA]</scope>
    <source>
        <strain evidence="1 2">ANC 5380</strain>
    </source>
</reference>